<organism evidence="1 2">
    <name type="scientific">Rotaria sordida</name>
    <dbReference type="NCBI Taxonomy" id="392033"/>
    <lineage>
        <taxon>Eukaryota</taxon>
        <taxon>Metazoa</taxon>
        <taxon>Spiralia</taxon>
        <taxon>Gnathifera</taxon>
        <taxon>Rotifera</taxon>
        <taxon>Eurotatoria</taxon>
        <taxon>Bdelloidea</taxon>
        <taxon>Philodinida</taxon>
        <taxon>Philodinidae</taxon>
        <taxon>Rotaria</taxon>
    </lineage>
</organism>
<dbReference type="Proteomes" id="UP000663823">
    <property type="component" value="Unassembled WGS sequence"/>
</dbReference>
<sequence>MRYQPYNVIIEAYEKYKREYDRLSTLERVLGRTQNDLDDEEQGRLTVSHAAIELIRQYY</sequence>
<dbReference type="AlphaFoldDB" id="A0A820HSP8"/>
<name>A0A820HSP8_9BILA</name>
<evidence type="ECO:0000313" key="1">
    <source>
        <dbReference type="EMBL" id="CAF4301050.1"/>
    </source>
</evidence>
<comment type="caution">
    <text evidence="1">The sequence shown here is derived from an EMBL/GenBank/DDBJ whole genome shotgun (WGS) entry which is preliminary data.</text>
</comment>
<protein>
    <submittedName>
        <fullName evidence="1">Uncharacterized protein</fullName>
    </submittedName>
</protein>
<dbReference type="EMBL" id="CAJOAX010047138">
    <property type="protein sequence ID" value="CAF4301050.1"/>
    <property type="molecule type" value="Genomic_DNA"/>
</dbReference>
<gene>
    <name evidence="1" type="ORF">OTI717_LOCUS42049</name>
</gene>
<accession>A0A820HSP8</accession>
<reference evidence="1" key="1">
    <citation type="submission" date="2021-02" db="EMBL/GenBank/DDBJ databases">
        <authorList>
            <person name="Nowell W R."/>
        </authorList>
    </citation>
    <scope>NUCLEOTIDE SEQUENCE</scope>
</reference>
<feature type="non-terminal residue" evidence="1">
    <location>
        <position position="1"/>
    </location>
</feature>
<proteinExistence type="predicted"/>
<evidence type="ECO:0000313" key="2">
    <source>
        <dbReference type="Proteomes" id="UP000663823"/>
    </source>
</evidence>